<dbReference type="AlphaFoldDB" id="A0A7W3J173"/>
<dbReference type="RefSeq" id="WP_182539935.1">
    <property type="nucleotide sequence ID" value="NZ_JACGXA010000001.1"/>
</dbReference>
<dbReference type="Pfam" id="PF25872">
    <property type="entry name" value="HTH_77"/>
    <property type="match status" value="1"/>
</dbReference>
<accession>A0A7W3J173</accession>
<dbReference type="Pfam" id="PF13401">
    <property type="entry name" value="AAA_22"/>
    <property type="match status" value="1"/>
</dbReference>
<dbReference type="SUPFAM" id="SSF48452">
    <property type="entry name" value="TPR-like"/>
    <property type="match status" value="1"/>
</dbReference>
<dbReference type="InterPro" id="IPR029787">
    <property type="entry name" value="Nucleotide_cyclase"/>
</dbReference>
<dbReference type="GO" id="GO:0004016">
    <property type="term" value="F:adenylate cyclase activity"/>
    <property type="evidence" value="ECO:0007669"/>
    <property type="project" value="UniProtKB-ARBA"/>
</dbReference>
<reference evidence="2 3" key="1">
    <citation type="submission" date="2020-07" db="EMBL/GenBank/DDBJ databases">
        <title>Sequencing the genomes of 1000 actinobacteria strains.</title>
        <authorList>
            <person name="Klenk H.-P."/>
        </authorList>
    </citation>
    <scope>NUCLEOTIDE SEQUENCE [LARGE SCALE GENOMIC DNA]</scope>
    <source>
        <strain evidence="2 3">DSM 21349</strain>
    </source>
</reference>
<dbReference type="PANTHER" id="PTHR47691">
    <property type="entry name" value="REGULATOR-RELATED"/>
    <property type="match status" value="1"/>
</dbReference>
<dbReference type="PANTHER" id="PTHR47691:SF3">
    <property type="entry name" value="HTH-TYPE TRANSCRIPTIONAL REGULATOR RV0890C-RELATED"/>
    <property type="match status" value="1"/>
</dbReference>
<comment type="caution">
    <text evidence="2">The sequence shown here is derived from an EMBL/GenBank/DDBJ whole genome shotgun (WGS) entry which is preliminary data.</text>
</comment>
<protein>
    <submittedName>
        <fullName evidence="2">Putative ATPase/class 3 adenylate cyclase</fullName>
    </submittedName>
</protein>
<dbReference type="Gene3D" id="1.25.40.10">
    <property type="entry name" value="Tetratricopeptide repeat domain"/>
    <property type="match status" value="1"/>
</dbReference>
<evidence type="ECO:0000313" key="3">
    <source>
        <dbReference type="Proteomes" id="UP000580910"/>
    </source>
</evidence>
<dbReference type="InterPro" id="IPR011990">
    <property type="entry name" value="TPR-like_helical_dom_sf"/>
</dbReference>
<dbReference type="InterPro" id="IPR027417">
    <property type="entry name" value="P-loop_NTPase"/>
</dbReference>
<dbReference type="Gene3D" id="3.40.50.300">
    <property type="entry name" value="P-loop containing nucleotide triphosphate hydrolases"/>
    <property type="match status" value="1"/>
</dbReference>
<sequence length="891" mass="93762">METSPLPTGTVSLLFSDIEGSTALLSRLGASYADALTGQRRVLRAAWAAYDGTELGTEGDSFYVVFSTAGAAVAAATRAQRDLAAFAWPGGEQVRVRIGIHTGSPELHEGAYVGMDVHRAARIAAAAHGGQVVVSESTASLVAGSLPADVALRDLGSHQLKDIPRAAHLFQVSVAGLQVDFPPLKTLGAVSSLPTPTTSLVGRDAELADLVALVRSPGLRLVTLTGPGGAGKTRLAIGAAARLMETFPDGVFFVPLAAATTPEVMWMTIAEVLGAPAETRLPPAFLEHVAHLSALLVLDNLEQLPGADAVVSQLLGSSPRTVVIATSRRPLHVAGEHEHPVPTLELPDRPALAEAAQSGAVQLFVQQASMVRPSFALSDDNVGDVVEVCRRLDGLPLAIELAAARSKLLTPAALLARLGTALELRDPGVDRPTRQQTLRATIGWSHDLLPATQQAVFCRLGVFAGGADLEGVEAVCADRLGDTDPLDVVADLVDASLVSVGQGPGGEPRVSMLETVRVYALDELRATGELDDVRRRHAAYVVAVLEALEALQRGAVDRLLEGRQRFETEHDNVREALAWALEAPGTDPTRAALAMRLCLGASGWWQDCGCYSEARGWLERAIALAGHDESPELAGCLTALTTVFGIQCDFARAHGTATRSVAVWRQLAEDGRGDNERLSSALRALGSCELNLGHADAARAALQEAVSVAAVVGDRGAVADALRVLAFVEASEQDLERAVELAEDAITLYDDLGDEHGAMRLRHSHACYLRLIGRADEAQRRMQDLVPDVLRLGDAGALLVLAEDYGAVLAEVGHHHEAALLLGAADTARAREGAPREPPQQAQIEAPYAVARVALADAWDRSYASGRAMGIEDALSSLPDITPSAPRSPSA</sequence>
<dbReference type="EMBL" id="JACGXA010000001">
    <property type="protein sequence ID" value="MBA8804422.1"/>
    <property type="molecule type" value="Genomic_DNA"/>
</dbReference>
<dbReference type="SUPFAM" id="SSF52540">
    <property type="entry name" value="P-loop containing nucleoside triphosphate hydrolases"/>
    <property type="match status" value="1"/>
</dbReference>
<dbReference type="GO" id="GO:0035556">
    <property type="term" value="P:intracellular signal transduction"/>
    <property type="evidence" value="ECO:0007669"/>
    <property type="project" value="InterPro"/>
</dbReference>
<dbReference type="InterPro" id="IPR058852">
    <property type="entry name" value="HTH_77"/>
</dbReference>
<dbReference type="Gene3D" id="3.30.70.1230">
    <property type="entry name" value="Nucleotide cyclase"/>
    <property type="match status" value="1"/>
</dbReference>
<dbReference type="GO" id="GO:0009190">
    <property type="term" value="P:cyclic nucleotide biosynthetic process"/>
    <property type="evidence" value="ECO:0007669"/>
    <property type="project" value="InterPro"/>
</dbReference>
<dbReference type="SMART" id="SM00044">
    <property type="entry name" value="CYCc"/>
    <property type="match status" value="1"/>
</dbReference>
<dbReference type="GO" id="GO:0016887">
    <property type="term" value="F:ATP hydrolysis activity"/>
    <property type="evidence" value="ECO:0007669"/>
    <property type="project" value="InterPro"/>
</dbReference>
<dbReference type="InterPro" id="IPR049945">
    <property type="entry name" value="AAA_22"/>
</dbReference>
<evidence type="ECO:0000259" key="1">
    <source>
        <dbReference type="PROSITE" id="PS50125"/>
    </source>
</evidence>
<dbReference type="Pfam" id="PF00211">
    <property type="entry name" value="Guanylate_cyc"/>
    <property type="match status" value="1"/>
</dbReference>
<dbReference type="InterPro" id="IPR001054">
    <property type="entry name" value="A/G_cyclase"/>
</dbReference>
<proteinExistence type="predicted"/>
<organism evidence="2 3">
    <name type="scientific">Nocardioides ginsengisegetis</name>
    <dbReference type="NCBI Taxonomy" id="661491"/>
    <lineage>
        <taxon>Bacteria</taxon>
        <taxon>Bacillati</taxon>
        <taxon>Actinomycetota</taxon>
        <taxon>Actinomycetes</taxon>
        <taxon>Propionibacteriales</taxon>
        <taxon>Nocardioidaceae</taxon>
        <taxon>Nocardioides</taxon>
    </lineage>
</organism>
<dbReference type="Proteomes" id="UP000580910">
    <property type="component" value="Unassembled WGS sequence"/>
</dbReference>
<dbReference type="SUPFAM" id="SSF55073">
    <property type="entry name" value="Nucleotide cyclase"/>
    <property type="match status" value="1"/>
</dbReference>
<feature type="domain" description="Guanylate cyclase" evidence="1">
    <location>
        <begin position="12"/>
        <end position="124"/>
    </location>
</feature>
<name>A0A7W3J173_9ACTN</name>
<gene>
    <name evidence="2" type="ORF">FB382_002713</name>
</gene>
<keyword evidence="3" id="KW-1185">Reference proteome</keyword>
<dbReference type="CDD" id="cd07302">
    <property type="entry name" value="CHD"/>
    <property type="match status" value="1"/>
</dbReference>
<evidence type="ECO:0000313" key="2">
    <source>
        <dbReference type="EMBL" id="MBA8804422.1"/>
    </source>
</evidence>
<dbReference type="PROSITE" id="PS50125">
    <property type="entry name" value="GUANYLATE_CYCLASE_2"/>
    <property type="match status" value="1"/>
</dbReference>